<evidence type="ECO:0000313" key="2">
    <source>
        <dbReference type="EMBL" id="TFK17590.1"/>
    </source>
</evidence>
<dbReference type="GO" id="GO:0006310">
    <property type="term" value="P:DNA recombination"/>
    <property type="evidence" value="ECO:0007669"/>
    <property type="project" value="UniProtKB-KW"/>
</dbReference>
<dbReference type="SUPFAM" id="SSF56349">
    <property type="entry name" value="DNA breaking-rejoining enzymes"/>
    <property type="match status" value="1"/>
</dbReference>
<dbReference type="InterPro" id="IPR011010">
    <property type="entry name" value="DNA_brk_join_enz"/>
</dbReference>
<dbReference type="EMBL" id="ML210487">
    <property type="protein sequence ID" value="TFK17590.1"/>
    <property type="molecule type" value="Genomic_DNA"/>
</dbReference>
<reference evidence="2 3" key="1">
    <citation type="journal article" date="2019" name="Nat. Ecol. Evol.">
        <title>Megaphylogeny resolves global patterns of mushroom evolution.</title>
        <authorList>
            <person name="Varga T."/>
            <person name="Krizsan K."/>
            <person name="Foldi C."/>
            <person name="Dima B."/>
            <person name="Sanchez-Garcia M."/>
            <person name="Sanchez-Ramirez S."/>
            <person name="Szollosi G.J."/>
            <person name="Szarkandi J.G."/>
            <person name="Papp V."/>
            <person name="Albert L."/>
            <person name="Andreopoulos W."/>
            <person name="Angelini C."/>
            <person name="Antonin V."/>
            <person name="Barry K.W."/>
            <person name="Bougher N.L."/>
            <person name="Buchanan P."/>
            <person name="Buyck B."/>
            <person name="Bense V."/>
            <person name="Catcheside P."/>
            <person name="Chovatia M."/>
            <person name="Cooper J."/>
            <person name="Damon W."/>
            <person name="Desjardin D."/>
            <person name="Finy P."/>
            <person name="Geml J."/>
            <person name="Haridas S."/>
            <person name="Hughes K."/>
            <person name="Justo A."/>
            <person name="Karasinski D."/>
            <person name="Kautmanova I."/>
            <person name="Kiss B."/>
            <person name="Kocsube S."/>
            <person name="Kotiranta H."/>
            <person name="LaButti K.M."/>
            <person name="Lechner B.E."/>
            <person name="Liimatainen K."/>
            <person name="Lipzen A."/>
            <person name="Lukacs Z."/>
            <person name="Mihaltcheva S."/>
            <person name="Morgado L.N."/>
            <person name="Niskanen T."/>
            <person name="Noordeloos M.E."/>
            <person name="Ohm R.A."/>
            <person name="Ortiz-Santana B."/>
            <person name="Ovrebo C."/>
            <person name="Racz N."/>
            <person name="Riley R."/>
            <person name="Savchenko A."/>
            <person name="Shiryaev A."/>
            <person name="Soop K."/>
            <person name="Spirin V."/>
            <person name="Szebenyi C."/>
            <person name="Tomsovsky M."/>
            <person name="Tulloss R.E."/>
            <person name="Uehling J."/>
            <person name="Grigoriev I.V."/>
            <person name="Vagvolgyi C."/>
            <person name="Papp T."/>
            <person name="Martin F.M."/>
            <person name="Miettinen O."/>
            <person name="Hibbett D.S."/>
            <person name="Nagy L.G."/>
        </authorList>
    </citation>
    <scope>NUCLEOTIDE SEQUENCE [LARGE SCALE GENOMIC DNA]</scope>
    <source>
        <strain evidence="2 3">CBS 121175</strain>
    </source>
</reference>
<organism evidence="2 3">
    <name type="scientific">Coprinopsis marcescibilis</name>
    <name type="common">Agaric fungus</name>
    <name type="synonym">Psathyrella marcescibilis</name>
    <dbReference type="NCBI Taxonomy" id="230819"/>
    <lineage>
        <taxon>Eukaryota</taxon>
        <taxon>Fungi</taxon>
        <taxon>Dikarya</taxon>
        <taxon>Basidiomycota</taxon>
        <taxon>Agaricomycotina</taxon>
        <taxon>Agaricomycetes</taxon>
        <taxon>Agaricomycetidae</taxon>
        <taxon>Agaricales</taxon>
        <taxon>Agaricineae</taxon>
        <taxon>Psathyrellaceae</taxon>
        <taxon>Coprinopsis</taxon>
    </lineage>
</organism>
<protein>
    <recommendedName>
        <fullName evidence="4">Tyr recombinase domain-containing protein</fullName>
    </recommendedName>
</protein>
<dbReference type="STRING" id="230819.A0A5C3KC61"/>
<keyword evidence="1" id="KW-0233">DNA recombination</keyword>
<feature type="non-terminal residue" evidence="2">
    <location>
        <position position="1"/>
    </location>
</feature>
<accession>A0A5C3KC61</accession>
<name>A0A5C3KC61_COPMA</name>
<evidence type="ECO:0000313" key="3">
    <source>
        <dbReference type="Proteomes" id="UP000307440"/>
    </source>
</evidence>
<gene>
    <name evidence="2" type="ORF">FA15DRAFT_604783</name>
</gene>
<dbReference type="InterPro" id="IPR013762">
    <property type="entry name" value="Integrase-like_cat_sf"/>
</dbReference>
<dbReference type="GO" id="GO:0015074">
    <property type="term" value="P:DNA integration"/>
    <property type="evidence" value="ECO:0007669"/>
    <property type="project" value="InterPro"/>
</dbReference>
<dbReference type="AlphaFoldDB" id="A0A5C3KC61"/>
<dbReference type="Proteomes" id="UP000307440">
    <property type="component" value="Unassembled WGS sequence"/>
</dbReference>
<proteinExistence type="predicted"/>
<evidence type="ECO:0008006" key="4">
    <source>
        <dbReference type="Google" id="ProtNLM"/>
    </source>
</evidence>
<dbReference type="Gene3D" id="1.10.443.10">
    <property type="entry name" value="Intergrase catalytic core"/>
    <property type="match status" value="1"/>
</dbReference>
<dbReference type="GO" id="GO:0003677">
    <property type="term" value="F:DNA binding"/>
    <property type="evidence" value="ECO:0007669"/>
    <property type="project" value="InterPro"/>
</dbReference>
<keyword evidence="3" id="KW-1185">Reference proteome</keyword>
<evidence type="ECO:0000256" key="1">
    <source>
        <dbReference type="ARBA" id="ARBA00023172"/>
    </source>
</evidence>
<sequence length="76" mass="8413">RGWFIKILTSLFSGNVGRHSLRSGGATALAEAGIPFYMIQGIGRWKGDTFQTYIRQHPSIVAAAIRQKQTTKNPTH</sequence>
<dbReference type="OrthoDB" id="5598396at2759"/>